<evidence type="ECO:0000256" key="5">
    <source>
        <dbReference type="ARBA" id="ARBA00022692"/>
    </source>
</evidence>
<keyword evidence="6 8" id="KW-1133">Transmembrane helix</keyword>
<evidence type="ECO:0000256" key="2">
    <source>
        <dbReference type="ARBA" id="ARBA00007651"/>
    </source>
</evidence>
<dbReference type="PANTHER" id="PTHR36488">
    <property type="entry name" value="CASP-LIKE PROTEIN 1U1"/>
    <property type="match status" value="1"/>
</dbReference>
<keyword evidence="4 8" id="KW-1003">Cell membrane</keyword>
<comment type="caution">
    <text evidence="11">The sequence shown here is derived from an EMBL/GenBank/DDBJ whole genome shotgun (WGS) entry which is preliminary data.</text>
</comment>
<evidence type="ECO:0000313" key="12">
    <source>
        <dbReference type="Proteomes" id="UP001293593"/>
    </source>
</evidence>
<dbReference type="Proteomes" id="UP001293593">
    <property type="component" value="Unassembled WGS sequence"/>
</dbReference>
<feature type="transmembrane region" description="Helical" evidence="8">
    <location>
        <begin position="116"/>
        <end position="143"/>
    </location>
</feature>
<dbReference type="AlphaFoldDB" id="A0AAE1JKK0"/>
<proteinExistence type="inferred from homology"/>
<dbReference type="EMBL" id="JAWXYG010000005">
    <property type="protein sequence ID" value="KAK4272226.1"/>
    <property type="molecule type" value="Genomic_DNA"/>
</dbReference>
<feature type="domain" description="Casparian strip membrane protein" evidence="10">
    <location>
        <begin position="36"/>
        <end position="166"/>
    </location>
</feature>
<keyword evidence="7 8" id="KW-0472">Membrane</keyword>
<evidence type="ECO:0000313" key="11">
    <source>
        <dbReference type="EMBL" id="KAK4272226.1"/>
    </source>
</evidence>
<feature type="compositionally biased region" description="Low complexity" evidence="9">
    <location>
        <begin position="15"/>
        <end position="24"/>
    </location>
</feature>
<evidence type="ECO:0000256" key="1">
    <source>
        <dbReference type="ARBA" id="ARBA00004651"/>
    </source>
</evidence>
<dbReference type="InterPro" id="IPR044173">
    <property type="entry name" value="CASPL"/>
</dbReference>
<name>A0AAE1JKK0_9FABA</name>
<keyword evidence="12" id="KW-1185">Reference proteome</keyword>
<comment type="similarity">
    <text evidence="2 8">Belongs to the Casparian strip membrane proteins (CASP) family.</text>
</comment>
<evidence type="ECO:0000256" key="4">
    <source>
        <dbReference type="ARBA" id="ARBA00022475"/>
    </source>
</evidence>
<feature type="transmembrane region" description="Helical" evidence="8">
    <location>
        <begin position="81"/>
        <end position="104"/>
    </location>
</feature>
<evidence type="ECO:0000259" key="10">
    <source>
        <dbReference type="Pfam" id="PF04535"/>
    </source>
</evidence>
<evidence type="ECO:0000256" key="9">
    <source>
        <dbReference type="SAM" id="MobiDB-lite"/>
    </source>
</evidence>
<comment type="subunit">
    <text evidence="3 8">Homodimer and heterodimers.</text>
</comment>
<organism evidence="11 12">
    <name type="scientific">Acacia crassicarpa</name>
    <name type="common">northern wattle</name>
    <dbReference type="NCBI Taxonomy" id="499986"/>
    <lineage>
        <taxon>Eukaryota</taxon>
        <taxon>Viridiplantae</taxon>
        <taxon>Streptophyta</taxon>
        <taxon>Embryophyta</taxon>
        <taxon>Tracheophyta</taxon>
        <taxon>Spermatophyta</taxon>
        <taxon>Magnoliopsida</taxon>
        <taxon>eudicotyledons</taxon>
        <taxon>Gunneridae</taxon>
        <taxon>Pentapetalae</taxon>
        <taxon>rosids</taxon>
        <taxon>fabids</taxon>
        <taxon>Fabales</taxon>
        <taxon>Fabaceae</taxon>
        <taxon>Caesalpinioideae</taxon>
        <taxon>mimosoid clade</taxon>
        <taxon>Acacieae</taxon>
        <taxon>Acacia</taxon>
    </lineage>
</organism>
<sequence>MADAKDSFMLDAKSPKQSLPSSTPQSLSHYKHFLMAHKILRILAILLSAASIAVMVTNSQTVTIFTFQFEAHYYYSSSLKFLVAANAIVCFFSLLTLIISFLLLRCPGSSPSPYFFFFLILHDIVMTVLSISACAAATAVGYVGQYGESHVGWQPICDRVPKFCRRNMVKKNQLKKNQKLREADKRREPVEYKRIVSYIARRDKVMILMEFFRRRKTWNS</sequence>
<dbReference type="Pfam" id="PF04535">
    <property type="entry name" value="CASP_dom"/>
    <property type="match status" value="1"/>
</dbReference>
<comment type="caution">
    <text evidence="8">Lacks conserved residue(s) required for the propagation of feature annotation.</text>
</comment>
<feature type="transmembrane region" description="Helical" evidence="8">
    <location>
        <begin position="39"/>
        <end position="61"/>
    </location>
</feature>
<dbReference type="InterPro" id="IPR006702">
    <property type="entry name" value="CASP_dom"/>
</dbReference>
<dbReference type="NCBIfam" id="TIGR01569">
    <property type="entry name" value="A_tha_TIGR01569"/>
    <property type="match status" value="1"/>
</dbReference>
<evidence type="ECO:0000256" key="3">
    <source>
        <dbReference type="ARBA" id="ARBA00011489"/>
    </source>
</evidence>
<dbReference type="GO" id="GO:0005886">
    <property type="term" value="C:plasma membrane"/>
    <property type="evidence" value="ECO:0007669"/>
    <property type="project" value="UniProtKB-SubCell"/>
</dbReference>
<protein>
    <recommendedName>
        <fullName evidence="8">CASP-like protein</fullName>
    </recommendedName>
</protein>
<reference evidence="11" key="1">
    <citation type="submission" date="2023-10" db="EMBL/GenBank/DDBJ databases">
        <title>Chromosome-level genome of the transformable northern wattle, Acacia crassicarpa.</title>
        <authorList>
            <person name="Massaro I."/>
            <person name="Sinha N.R."/>
            <person name="Poethig S."/>
            <person name="Leichty A.R."/>
        </authorList>
    </citation>
    <scope>NUCLEOTIDE SEQUENCE</scope>
    <source>
        <strain evidence="11">Acra3RX</strain>
        <tissue evidence="11">Leaf</tissue>
    </source>
</reference>
<dbReference type="PANTHER" id="PTHR36488:SF8">
    <property type="entry name" value="CASP-LIKE PROTEIN 1U1"/>
    <property type="match status" value="1"/>
</dbReference>
<feature type="region of interest" description="Disordered" evidence="9">
    <location>
        <begin position="1"/>
        <end position="24"/>
    </location>
</feature>
<dbReference type="InterPro" id="IPR006459">
    <property type="entry name" value="CASP/CASPL"/>
</dbReference>
<evidence type="ECO:0000256" key="7">
    <source>
        <dbReference type="ARBA" id="ARBA00023136"/>
    </source>
</evidence>
<accession>A0AAE1JKK0</accession>
<gene>
    <name evidence="11" type="ORF">QN277_020811</name>
</gene>
<keyword evidence="5 8" id="KW-0812">Transmembrane</keyword>
<comment type="subcellular location">
    <subcellularLocation>
        <location evidence="1 8">Cell membrane</location>
        <topology evidence="1 8">Multi-pass membrane protein</topology>
    </subcellularLocation>
</comment>
<evidence type="ECO:0000256" key="6">
    <source>
        <dbReference type="ARBA" id="ARBA00022989"/>
    </source>
</evidence>
<evidence type="ECO:0000256" key="8">
    <source>
        <dbReference type="RuleBase" id="RU361233"/>
    </source>
</evidence>